<evidence type="ECO:0000256" key="4">
    <source>
        <dbReference type="ARBA" id="ARBA00012251"/>
    </source>
</evidence>
<dbReference type="FunFam" id="3.30.40.10:FF:000051">
    <property type="entry name" value="RBR-type E3 ubiquitin transferase"/>
    <property type="match status" value="1"/>
</dbReference>
<dbReference type="InterPro" id="IPR044066">
    <property type="entry name" value="TRIAD_supradom"/>
</dbReference>
<evidence type="ECO:0000256" key="11">
    <source>
        <dbReference type="ARBA" id="ARBA00022833"/>
    </source>
</evidence>
<dbReference type="GO" id="GO:0008270">
    <property type="term" value="F:zinc ion binding"/>
    <property type="evidence" value="ECO:0007669"/>
    <property type="project" value="UniProtKB-KW"/>
</dbReference>
<keyword evidence="18" id="KW-1185">Reference proteome</keyword>
<keyword evidence="12" id="KW-1133">Transmembrane helix</keyword>
<dbReference type="SMART" id="SM00647">
    <property type="entry name" value="IBR"/>
    <property type="match status" value="2"/>
</dbReference>
<evidence type="ECO:0000256" key="12">
    <source>
        <dbReference type="ARBA" id="ARBA00022989"/>
    </source>
</evidence>
<comment type="catalytic activity">
    <reaction evidence="1">
        <text>[E2 ubiquitin-conjugating enzyme]-S-ubiquitinyl-L-cysteine + [acceptor protein]-L-lysine = [E2 ubiquitin-conjugating enzyme]-L-cysteine + [acceptor protein]-N(6)-ubiquitinyl-L-lysine.</text>
        <dbReference type="EC" id="2.3.2.31"/>
    </reaction>
</comment>
<dbReference type="Gene3D" id="3.30.40.10">
    <property type="entry name" value="Zinc/RING finger domain, C3HC4 (zinc finger)"/>
    <property type="match status" value="1"/>
</dbReference>
<evidence type="ECO:0000256" key="8">
    <source>
        <dbReference type="ARBA" id="ARBA00022737"/>
    </source>
</evidence>
<feature type="domain" description="RING-type" evidence="15">
    <location>
        <begin position="134"/>
        <end position="182"/>
    </location>
</feature>
<dbReference type="GO" id="GO:0031090">
    <property type="term" value="C:organelle membrane"/>
    <property type="evidence" value="ECO:0007669"/>
    <property type="project" value="UniProtKB-ARBA"/>
</dbReference>
<keyword evidence="5" id="KW-0808">Transferase</keyword>
<gene>
    <name evidence="17" type="ORF">BSTOLATCC_MIC13111</name>
</gene>
<dbReference type="InterPro" id="IPR051628">
    <property type="entry name" value="LUBAC_E3_Ligases"/>
</dbReference>
<keyword evidence="10" id="KW-0833">Ubl conjugation pathway</keyword>
<evidence type="ECO:0000256" key="6">
    <source>
        <dbReference type="ARBA" id="ARBA00022692"/>
    </source>
</evidence>
<comment type="caution">
    <text evidence="17">The sequence shown here is derived from an EMBL/GenBank/DDBJ whole genome shotgun (WGS) entry which is preliminary data.</text>
</comment>
<dbReference type="InterPro" id="IPR001841">
    <property type="entry name" value="Znf_RING"/>
</dbReference>
<proteinExistence type="predicted"/>
<evidence type="ECO:0000313" key="17">
    <source>
        <dbReference type="EMBL" id="CAG9315338.1"/>
    </source>
</evidence>
<evidence type="ECO:0000256" key="14">
    <source>
        <dbReference type="PROSITE-ProRule" id="PRU00175"/>
    </source>
</evidence>
<dbReference type="EMBL" id="CAJZBQ010000013">
    <property type="protein sequence ID" value="CAG9315338.1"/>
    <property type="molecule type" value="Genomic_DNA"/>
</dbReference>
<dbReference type="GO" id="GO:0061630">
    <property type="term" value="F:ubiquitin protein ligase activity"/>
    <property type="evidence" value="ECO:0007669"/>
    <property type="project" value="UniProtKB-EC"/>
</dbReference>
<keyword evidence="8" id="KW-0677">Repeat</keyword>
<organism evidence="17 18">
    <name type="scientific">Blepharisma stoltei</name>
    <dbReference type="NCBI Taxonomy" id="1481888"/>
    <lineage>
        <taxon>Eukaryota</taxon>
        <taxon>Sar</taxon>
        <taxon>Alveolata</taxon>
        <taxon>Ciliophora</taxon>
        <taxon>Postciliodesmatophora</taxon>
        <taxon>Heterotrichea</taxon>
        <taxon>Heterotrichida</taxon>
        <taxon>Blepharismidae</taxon>
        <taxon>Blepharisma</taxon>
    </lineage>
</organism>
<keyword evidence="13" id="KW-0472">Membrane</keyword>
<dbReference type="GO" id="GO:0043130">
    <property type="term" value="F:ubiquitin binding"/>
    <property type="evidence" value="ECO:0007669"/>
    <property type="project" value="TreeGrafter"/>
</dbReference>
<evidence type="ECO:0000256" key="2">
    <source>
        <dbReference type="ARBA" id="ARBA00004167"/>
    </source>
</evidence>
<keyword evidence="7" id="KW-0479">Metal-binding</keyword>
<evidence type="ECO:0000256" key="9">
    <source>
        <dbReference type="ARBA" id="ARBA00022771"/>
    </source>
</evidence>
<keyword evidence="9 14" id="KW-0863">Zinc-finger</keyword>
<comment type="pathway">
    <text evidence="3">Protein modification; protein ubiquitination.</text>
</comment>
<dbReference type="Pfam" id="PF01485">
    <property type="entry name" value="IBR"/>
    <property type="match status" value="1"/>
</dbReference>
<dbReference type="Pfam" id="PF22191">
    <property type="entry name" value="IBR_1"/>
    <property type="match status" value="1"/>
</dbReference>
<dbReference type="GO" id="GO:0043161">
    <property type="term" value="P:proteasome-mediated ubiquitin-dependent protein catabolic process"/>
    <property type="evidence" value="ECO:0007669"/>
    <property type="project" value="TreeGrafter"/>
</dbReference>
<dbReference type="Proteomes" id="UP001162131">
    <property type="component" value="Unassembled WGS sequence"/>
</dbReference>
<dbReference type="PANTHER" id="PTHR22770">
    <property type="entry name" value="UBIQUITIN CONJUGATING ENZYME 7 INTERACTING PROTEIN-RELATED"/>
    <property type="match status" value="1"/>
</dbReference>
<dbReference type="Gene3D" id="1.20.120.1750">
    <property type="match status" value="1"/>
</dbReference>
<evidence type="ECO:0000256" key="13">
    <source>
        <dbReference type="ARBA" id="ARBA00023136"/>
    </source>
</evidence>
<dbReference type="GO" id="GO:0005737">
    <property type="term" value="C:cytoplasm"/>
    <property type="evidence" value="ECO:0007669"/>
    <property type="project" value="UniProtKB-ARBA"/>
</dbReference>
<dbReference type="GO" id="GO:0097039">
    <property type="term" value="P:protein linear polyubiquitination"/>
    <property type="evidence" value="ECO:0007669"/>
    <property type="project" value="TreeGrafter"/>
</dbReference>
<dbReference type="PROSITE" id="PS51873">
    <property type="entry name" value="TRIAD"/>
    <property type="match status" value="1"/>
</dbReference>
<dbReference type="InterPro" id="IPR002867">
    <property type="entry name" value="IBR_dom"/>
</dbReference>
<dbReference type="Pfam" id="PF13639">
    <property type="entry name" value="zf-RING_2"/>
    <property type="match status" value="1"/>
</dbReference>
<dbReference type="PANTHER" id="PTHR22770:SF13">
    <property type="entry name" value="RING-TYPE DOMAIN-CONTAINING PROTEIN"/>
    <property type="match status" value="1"/>
</dbReference>
<evidence type="ECO:0000256" key="1">
    <source>
        <dbReference type="ARBA" id="ARBA00001798"/>
    </source>
</evidence>
<keyword evidence="6" id="KW-0812">Transmembrane</keyword>
<evidence type="ECO:0000256" key="5">
    <source>
        <dbReference type="ARBA" id="ARBA00022679"/>
    </source>
</evidence>
<name>A0AAU9IQ92_9CILI</name>
<reference evidence="17" key="1">
    <citation type="submission" date="2021-09" db="EMBL/GenBank/DDBJ databases">
        <authorList>
            <consortium name="AG Swart"/>
            <person name="Singh M."/>
            <person name="Singh A."/>
            <person name="Seah K."/>
            <person name="Emmerich C."/>
        </authorList>
    </citation>
    <scope>NUCLEOTIDE SEQUENCE</scope>
    <source>
        <strain evidence="17">ATCC30299</strain>
    </source>
</reference>
<dbReference type="EC" id="2.3.2.31" evidence="4"/>
<evidence type="ECO:0000256" key="10">
    <source>
        <dbReference type="ARBA" id="ARBA00022786"/>
    </source>
</evidence>
<accession>A0AAU9IQ92</accession>
<dbReference type="CDD" id="cd22584">
    <property type="entry name" value="Rcat_RBR_unk"/>
    <property type="match status" value="1"/>
</dbReference>
<feature type="domain" description="RING-type" evidence="16">
    <location>
        <begin position="130"/>
        <end position="328"/>
    </location>
</feature>
<dbReference type="CDD" id="cd20335">
    <property type="entry name" value="BRcat_RBR"/>
    <property type="match status" value="1"/>
</dbReference>
<evidence type="ECO:0000313" key="18">
    <source>
        <dbReference type="Proteomes" id="UP001162131"/>
    </source>
</evidence>
<sequence length="328" mass="38276">MELLNSFSEDLPLIKSIESSISTTEAYLLGYSRAIYNQDINQSIDFFNKLNIYKGSDFLTEHAELFLLYKFYSGCLHEAELLLSLLIEVNASHMLRHLICEDDQQTYKKIKSIFKYNALDDLPQEPAIREPIDCPICLEEIPDEESIPLEQCGHNFHQLCMYKYLETKVEARQFPILCPLDTCKIEIDMYDLKERLGPYLYQLYEDYTFKEYVQNHQDECTCCPTADCTYVFIPDSNTEFSCPVCTKHYCLRCRCIFHQNLTCEEYIAANGNVEDAQFLKFVRGAKFKQCPQCRFWVEKNQGCDHMTCRCGFQFCYVCGGVYRKCACG</sequence>
<dbReference type="SMART" id="SM01197">
    <property type="entry name" value="FANCL_C"/>
    <property type="match status" value="1"/>
</dbReference>
<evidence type="ECO:0000259" key="15">
    <source>
        <dbReference type="PROSITE" id="PS50089"/>
    </source>
</evidence>
<keyword evidence="11" id="KW-0862">Zinc</keyword>
<comment type="subcellular location">
    <subcellularLocation>
        <location evidence="2">Membrane</location>
        <topology evidence="2">Single-pass membrane protein</topology>
    </subcellularLocation>
</comment>
<protein>
    <recommendedName>
        <fullName evidence="4">RBR-type E3 ubiquitin transferase</fullName>
        <ecNumber evidence="4">2.3.2.31</ecNumber>
    </recommendedName>
</protein>
<dbReference type="PROSITE" id="PS50089">
    <property type="entry name" value="ZF_RING_2"/>
    <property type="match status" value="1"/>
</dbReference>
<dbReference type="SUPFAM" id="SSF57850">
    <property type="entry name" value="RING/U-box"/>
    <property type="match status" value="2"/>
</dbReference>
<dbReference type="GO" id="GO:0000151">
    <property type="term" value="C:ubiquitin ligase complex"/>
    <property type="evidence" value="ECO:0007669"/>
    <property type="project" value="TreeGrafter"/>
</dbReference>
<evidence type="ECO:0000259" key="16">
    <source>
        <dbReference type="PROSITE" id="PS51873"/>
    </source>
</evidence>
<evidence type="ECO:0000256" key="3">
    <source>
        <dbReference type="ARBA" id="ARBA00004906"/>
    </source>
</evidence>
<evidence type="ECO:0000256" key="7">
    <source>
        <dbReference type="ARBA" id="ARBA00022723"/>
    </source>
</evidence>
<dbReference type="SMART" id="SM00184">
    <property type="entry name" value="RING"/>
    <property type="match status" value="1"/>
</dbReference>
<dbReference type="InterPro" id="IPR013083">
    <property type="entry name" value="Znf_RING/FYVE/PHD"/>
</dbReference>
<dbReference type="AlphaFoldDB" id="A0AAU9IQ92"/>